<evidence type="ECO:0000313" key="2">
    <source>
        <dbReference type="Proteomes" id="UP001433508"/>
    </source>
</evidence>
<organism evidence="1 2">
    <name type="scientific">Lipomyces kononenkoae</name>
    <name type="common">Yeast</name>
    <dbReference type="NCBI Taxonomy" id="34357"/>
    <lineage>
        <taxon>Eukaryota</taxon>
        <taxon>Fungi</taxon>
        <taxon>Dikarya</taxon>
        <taxon>Ascomycota</taxon>
        <taxon>Saccharomycotina</taxon>
        <taxon>Lipomycetes</taxon>
        <taxon>Lipomycetales</taxon>
        <taxon>Lipomycetaceae</taxon>
        <taxon>Lipomyces</taxon>
    </lineage>
</organism>
<gene>
    <name evidence="1" type="ORF">V1525DRAFT_410556</name>
</gene>
<reference evidence="2" key="1">
    <citation type="journal article" date="2024" name="Front. Bioeng. Biotechnol.">
        <title>Genome-scale model development and genomic sequencing of the oleaginous clade Lipomyces.</title>
        <authorList>
            <person name="Czajka J.J."/>
            <person name="Han Y."/>
            <person name="Kim J."/>
            <person name="Mondo S.J."/>
            <person name="Hofstad B.A."/>
            <person name="Robles A."/>
            <person name="Haridas S."/>
            <person name="Riley R."/>
            <person name="LaButti K."/>
            <person name="Pangilinan J."/>
            <person name="Andreopoulos W."/>
            <person name="Lipzen A."/>
            <person name="Yan J."/>
            <person name="Wang M."/>
            <person name="Ng V."/>
            <person name="Grigoriev I.V."/>
            <person name="Spatafora J.W."/>
            <person name="Magnuson J.K."/>
            <person name="Baker S.E."/>
            <person name="Pomraning K.R."/>
        </authorList>
    </citation>
    <scope>NUCLEOTIDE SEQUENCE [LARGE SCALE GENOMIC DNA]</scope>
    <source>
        <strain evidence="2">CBS 7786</strain>
    </source>
</reference>
<comment type="caution">
    <text evidence="1">The sequence shown here is derived from an EMBL/GenBank/DDBJ whole genome shotgun (WGS) entry which is preliminary data.</text>
</comment>
<keyword evidence="2" id="KW-1185">Reference proteome</keyword>
<dbReference type="EMBL" id="MU971424">
    <property type="protein sequence ID" value="KAK9235243.1"/>
    <property type="molecule type" value="Genomic_DNA"/>
</dbReference>
<accession>A0ACC3SUA8</accession>
<proteinExistence type="predicted"/>
<evidence type="ECO:0000313" key="1">
    <source>
        <dbReference type="EMBL" id="KAK9235243.1"/>
    </source>
</evidence>
<name>A0ACC3SUA8_LIPKO</name>
<sequence>MKLVSLLLFVSLVLADGPTTAGPPAEYTVTCTLGGNPCPTGSMCSQTETCGGLCLTTQTFPPVIPCTMGDNAPCGSASTCTPTMFCPPSPTECLGQCIATAPSTGQPPPPSIACVVGGPSVCPQGSFCTQTMICGGLCIPTAAPSPTPTPCGGDYPPCPNGYRCARHHDRGCSPGDRRQRFCVKNDEDDQ</sequence>
<protein>
    <submittedName>
        <fullName evidence="1">Uncharacterized protein</fullName>
    </submittedName>
</protein>
<dbReference type="Proteomes" id="UP001433508">
    <property type="component" value="Unassembled WGS sequence"/>
</dbReference>